<evidence type="ECO:0000256" key="1">
    <source>
        <dbReference type="ARBA" id="ARBA00005695"/>
    </source>
</evidence>
<keyword evidence="7" id="KW-1185">Reference proteome</keyword>
<evidence type="ECO:0000256" key="3">
    <source>
        <dbReference type="ARBA" id="ARBA00022729"/>
    </source>
</evidence>
<dbReference type="PANTHER" id="PTHR30290">
    <property type="entry name" value="PERIPLASMIC BINDING COMPONENT OF ABC TRANSPORTER"/>
    <property type="match status" value="1"/>
</dbReference>
<dbReference type="GO" id="GO:0015833">
    <property type="term" value="P:peptide transport"/>
    <property type="evidence" value="ECO:0007669"/>
    <property type="project" value="TreeGrafter"/>
</dbReference>
<name>A0A7J5B0U4_9MICO</name>
<reference evidence="6 7" key="1">
    <citation type="submission" date="2019-09" db="EMBL/GenBank/DDBJ databases">
        <title>Phylogeny of genus Pseudoclavibacter and closely related genus.</title>
        <authorList>
            <person name="Li Y."/>
        </authorList>
    </citation>
    <scope>NUCLEOTIDE SEQUENCE [LARGE SCALE GENOMIC DNA]</scope>
    <source>
        <strain evidence="6 7">THG-MD12</strain>
    </source>
</reference>
<dbReference type="Pfam" id="PF00496">
    <property type="entry name" value="SBP_bac_5"/>
    <property type="match status" value="1"/>
</dbReference>
<comment type="similarity">
    <text evidence="1">Belongs to the bacterial solute-binding protein 5 family.</text>
</comment>
<keyword evidence="2" id="KW-0813">Transport</keyword>
<dbReference type="CDD" id="cd08492">
    <property type="entry name" value="PBP2_NikA_DppA_OppA_like_15"/>
    <property type="match status" value="1"/>
</dbReference>
<feature type="signal peptide" evidence="4">
    <location>
        <begin position="1"/>
        <end position="28"/>
    </location>
</feature>
<evidence type="ECO:0000313" key="7">
    <source>
        <dbReference type="Proteomes" id="UP000490386"/>
    </source>
</evidence>
<dbReference type="InterPro" id="IPR039424">
    <property type="entry name" value="SBP_5"/>
</dbReference>
<dbReference type="EMBL" id="WBJX01000003">
    <property type="protein sequence ID" value="KAB1637541.1"/>
    <property type="molecule type" value="Genomic_DNA"/>
</dbReference>
<sequence length="541" mass="58868">MTRRRSILSAAAIGATLTSLLLSGCATGQSTASQGSDAPVQGGDLVHAVTAIADGWQQQQSNNWHKSQVWTQLVETLVYVDSTGEVHPWLAESWAESEDGLQYTLKLRDDVTFSDGTPLTADVVAKNLEVLGLGDESKGITRSPIVPGEFASAEAVDDTTVLVTLSSPNRGFIPSLGFFAAGILGESTIDLPLEEQAKLENVVGTGPFVFESQVPEREIVVTKRDDYDWASEAFDHEGPAYLDSITFNVLEEDSARQGALEAGQVDSVHFVQPSEEQRLSDDGFNVIYGEYLGTPINFVLRPHAAITDDVKVRQAIQHGVDRQEIVDTVFNSNWKPATSSVQAATPGWVDLSENLAFDQDLSNTLLDESGWTETDSDGYRVKDGTRLTIPAYTSPFVNGSGQILELAKQQLKAVGIELEIRQSDASTYSDIFAAGGTPIFPVANSFLDATTLRQYWGQDYTNQFQLKNGELEEQLLGVSETANGTDERAANLAELQETVLEEAYTVPLVDNYQVFVTSPNVSGIETNAVGRPYFYDTWLAQ</sequence>
<evidence type="ECO:0000259" key="5">
    <source>
        <dbReference type="Pfam" id="PF00496"/>
    </source>
</evidence>
<dbReference type="Gene3D" id="3.10.105.10">
    <property type="entry name" value="Dipeptide-binding Protein, Domain 3"/>
    <property type="match status" value="1"/>
</dbReference>
<gene>
    <name evidence="6" type="ORF">F8O03_09960</name>
</gene>
<dbReference type="PROSITE" id="PS51257">
    <property type="entry name" value="PROKAR_LIPOPROTEIN"/>
    <property type="match status" value="1"/>
</dbReference>
<dbReference type="GO" id="GO:0043190">
    <property type="term" value="C:ATP-binding cassette (ABC) transporter complex"/>
    <property type="evidence" value="ECO:0007669"/>
    <property type="project" value="InterPro"/>
</dbReference>
<feature type="chain" id="PRO_5029729266" evidence="4">
    <location>
        <begin position="29"/>
        <end position="541"/>
    </location>
</feature>
<evidence type="ECO:0000313" key="6">
    <source>
        <dbReference type="EMBL" id="KAB1637541.1"/>
    </source>
</evidence>
<dbReference type="GO" id="GO:1904680">
    <property type="term" value="F:peptide transmembrane transporter activity"/>
    <property type="evidence" value="ECO:0007669"/>
    <property type="project" value="TreeGrafter"/>
</dbReference>
<dbReference type="Proteomes" id="UP000490386">
    <property type="component" value="Unassembled WGS sequence"/>
</dbReference>
<dbReference type="InterPro" id="IPR000914">
    <property type="entry name" value="SBP_5_dom"/>
</dbReference>
<feature type="domain" description="Solute-binding protein family 5" evidence="5">
    <location>
        <begin position="85"/>
        <end position="449"/>
    </location>
</feature>
<dbReference type="OrthoDB" id="5240629at2"/>
<dbReference type="Gene3D" id="3.40.190.10">
    <property type="entry name" value="Periplasmic binding protein-like II"/>
    <property type="match status" value="1"/>
</dbReference>
<proteinExistence type="inferred from homology"/>
<organism evidence="6 7">
    <name type="scientific">Pseudoclavibacter terrae</name>
    <dbReference type="NCBI Taxonomy" id="1530195"/>
    <lineage>
        <taxon>Bacteria</taxon>
        <taxon>Bacillati</taxon>
        <taxon>Actinomycetota</taxon>
        <taxon>Actinomycetes</taxon>
        <taxon>Micrococcales</taxon>
        <taxon>Microbacteriaceae</taxon>
        <taxon>Pseudoclavibacter</taxon>
    </lineage>
</organism>
<comment type="caution">
    <text evidence="6">The sequence shown here is derived from an EMBL/GenBank/DDBJ whole genome shotgun (WGS) entry which is preliminary data.</text>
</comment>
<dbReference type="InterPro" id="IPR030678">
    <property type="entry name" value="Peptide/Ni-bd"/>
</dbReference>
<dbReference type="PIRSF" id="PIRSF002741">
    <property type="entry name" value="MppA"/>
    <property type="match status" value="1"/>
</dbReference>
<evidence type="ECO:0000256" key="2">
    <source>
        <dbReference type="ARBA" id="ARBA00022448"/>
    </source>
</evidence>
<accession>A0A7J5B0U4</accession>
<keyword evidence="3 4" id="KW-0732">Signal</keyword>
<dbReference type="AlphaFoldDB" id="A0A7J5B0U4"/>
<dbReference type="GO" id="GO:0042597">
    <property type="term" value="C:periplasmic space"/>
    <property type="evidence" value="ECO:0007669"/>
    <property type="project" value="UniProtKB-ARBA"/>
</dbReference>
<evidence type="ECO:0000256" key="4">
    <source>
        <dbReference type="SAM" id="SignalP"/>
    </source>
</evidence>
<dbReference type="RefSeq" id="WP_151423747.1">
    <property type="nucleotide sequence ID" value="NZ_WBJX01000003.1"/>
</dbReference>
<dbReference type="PANTHER" id="PTHR30290:SF9">
    <property type="entry name" value="OLIGOPEPTIDE-BINDING PROTEIN APPA"/>
    <property type="match status" value="1"/>
</dbReference>
<dbReference type="SUPFAM" id="SSF53850">
    <property type="entry name" value="Periplasmic binding protein-like II"/>
    <property type="match status" value="1"/>
</dbReference>
<protein>
    <submittedName>
        <fullName evidence="6">ABC transporter substrate-binding protein</fullName>
    </submittedName>
</protein>